<feature type="region of interest" description="Disordered" evidence="5">
    <location>
        <begin position="78"/>
        <end position="192"/>
    </location>
</feature>
<evidence type="ECO:0000256" key="3">
    <source>
        <dbReference type="ARBA" id="ARBA00022989"/>
    </source>
</evidence>
<keyword evidence="3 6" id="KW-1133">Transmembrane helix</keyword>
<evidence type="ECO:0000256" key="6">
    <source>
        <dbReference type="SAM" id="Phobius"/>
    </source>
</evidence>
<dbReference type="GeneID" id="19304801"/>
<dbReference type="GO" id="GO:0016020">
    <property type="term" value="C:membrane"/>
    <property type="evidence" value="ECO:0007669"/>
    <property type="project" value="UniProtKB-SubCell"/>
</dbReference>
<dbReference type="PANTHER" id="PTHR15549:SF30">
    <property type="entry name" value="MID2 DOMAIN-CONTAINING PROTEIN"/>
    <property type="match status" value="1"/>
</dbReference>
<evidence type="ECO:0000256" key="5">
    <source>
        <dbReference type="SAM" id="MobiDB-lite"/>
    </source>
</evidence>
<comment type="subcellular location">
    <subcellularLocation>
        <location evidence="1">Membrane</location>
        <topology evidence="1">Single-pass membrane protein</topology>
    </subcellularLocation>
</comment>
<dbReference type="KEGG" id="gtr:GLOTRDRAFT_141530"/>
<dbReference type="EMBL" id="KB469316">
    <property type="protein sequence ID" value="EPQ50449.1"/>
    <property type="molecule type" value="Genomic_DNA"/>
</dbReference>
<dbReference type="RefSeq" id="XP_007871162.1">
    <property type="nucleotide sequence ID" value="XM_007872971.1"/>
</dbReference>
<reference evidence="8 9" key="1">
    <citation type="journal article" date="2012" name="Science">
        <title>The Paleozoic origin of enzymatic lignin decomposition reconstructed from 31 fungal genomes.</title>
        <authorList>
            <person name="Floudas D."/>
            <person name="Binder M."/>
            <person name="Riley R."/>
            <person name="Barry K."/>
            <person name="Blanchette R.A."/>
            <person name="Henrissat B."/>
            <person name="Martinez A.T."/>
            <person name="Otillar R."/>
            <person name="Spatafora J.W."/>
            <person name="Yadav J.S."/>
            <person name="Aerts A."/>
            <person name="Benoit I."/>
            <person name="Boyd A."/>
            <person name="Carlson A."/>
            <person name="Copeland A."/>
            <person name="Coutinho P.M."/>
            <person name="de Vries R.P."/>
            <person name="Ferreira P."/>
            <person name="Findley K."/>
            <person name="Foster B."/>
            <person name="Gaskell J."/>
            <person name="Glotzer D."/>
            <person name="Gorecki P."/>
            <person name="Heitman J."/>
            <person name="Hesse C."/>
            <person name="Hori C."/>
            <person name="Igarashi K."/>
            <person name="Jurgens J.A."/>
            <person name="Kallen N."/>
            <person name="Kersten P."/>
            <person name="Kohler A."/>
            <person name="Kuees U."/>
            <person name="Kumar T.K.A."/>
            <person name="Kuo A."/>
            <person name="LaButti K."/>
            <person name="Larrondo L.F."/>
            <person name="Lindquist E."/>
            <person name="Ling A."/>
            <person name="Lombard V."/>
            <person name="Lucas S."/>
            <person name="Lundell T."/>
            <person name="Martin R."/>
            <person name="McLaughlin D.J."/>
            <person name="Morgenstern I."/>
            <person name="Morin E."/>
            <person name="Murat C."/>
            <person name="Nagy L.G."/>
            <person name="Nolan M."/>
            <person name="Ohm R.A."/>
            <person name="Patyshakuliyeva A."/>
            <person name="Rokas A."/>
            <person name="Ruiz-Duenas F.J."/>
            <person name="Sabat G."/>
            <person name="Salamov A."/>
            <person name="Samejima M."/>
            <person name="Schmutz J."/>
            <person name="Slot J.C."/>
            <person name="St John F."/>
            <person name="Stenlid J."/>
            <person name="Sun H."/>
            <person name="Sun S."/>
            <person name="Syed K."/>
            <person name="Tsang A."/>
            <person name="Wiebenga A."/>
            <person name="Young D."/>
            <person name="Pisabarro A."/>
            <person name="Eastwood D.C."/>
            <person name="Martin F."/>
            <person name="Cullen D."/>
            <person name="Grigoriev I.V."/>
            <person name="Hibbett D.S."/>
        </authorList>
    </citation>
    <scope>NUCLEOTIDE SEQUENCE [LARGE SCALE GENOMIC DNA]</scope>
    <source>
        <strain evidence="8 9">ATCC 11539</strain>
    </source>
</reference>
<accession>S7RDE7</accession>
<keyword evidence="4 6" id="KW-0472">Membrane</keyword>
<evidence type="ECO:0000256" key="1">
    <source>
        <dbReference type="ARBA" id="ARBA00004167"/>
    </source>
</evidence>
<feature type="transmembrane region" description="Helical" evidence="6">
    <location>
        <begin position="47"/>
        <end position="68"/>
    </location>
</feature>
<proteinExistence type="predicted"/>
<evidence type="ECO:0000313" key="9">
    <source>
        <dbReference type="Proteomes" id="UP000030669"/>
    </source>
</evidence>
<evidence type="ECO:0000313" key="8">
    <source>
        <dbReference type="EMBL" id="EPQ50449.1"/>
    </source>
</evidence>
<dbReference type="InterPro" id="IPR051694">
    <property type="entry name" value="Immunoregulatory_rcpt-like"/>
</dbReference>
<dbReference type="HOGENOM" id="CLU_1321577_0_0_1"/>
<dbReference type="AlphaFoldDB" id="S7RDE7"/>
<evidence type="ECO:0000256" key="2">
    <source>
        <dbReference type="ARBA" id="ARBA00022692"/>
    </source>
</evidence>
<gene>
    <name evidence="8" type="ORF">GLOTRDRAFT_141530</name>
</gene>
<organism evidence="8 9">
    <name type="scientific">Gloeophyllum trabeum (strain ATCC 11539 / FP-39264 / Madison 617)</name>
    <name type="common">Brown rot fungus</name>
    <dbReference type="NCBI Taxonomy" id="670483"/>
    <lineage>
        <taxon>Eukaryota</taxon>
        <taxon>Fungi</taxon>
        <taxon>Dikarya</taxon>
        <taxon>Basidiomycota</taxon>
        <taxon>Agaricomycotina</taxon>
        <taxon>Agaricomycetes</taxon>
        <taxon>Gloeophyllales</taxon>
        <taxon>Gloeophyllaceae</taxon>
        <taxon>Gloeophyllum</taxon>
    </lineage>
</organism>
<protein>
    <submittedName>
        <fullName evidence="8">Uncharacterized protein</fullName>
    </submittedName>
</protein>
<evidence type="ECO:0000256" key="7">
    <source>
        <dbReference type="SAM" id="SignalP"/>
    </source>
</evidence>
<name>S7RDE7_GLOTA</name>
<evidence type="ECO:0000256" key="4">
    <source>
        <dbReference type="ARBA" id="ARBA00023136"/>
    </source>
</evidence>
<keyword evidence="2 6" id="KW-0812">Transmembrane</keyword>
<dbReference type="GO" id="GO:0071944">
    <property type="term" value="C:cell periphery"/>
    <property type="evidence" value="ECO:0007669"/>
    <property type="project" value="UniProtKB-ARBA"/>
</dbReference>
<feature type="chain" id="PRO_5004544068" evidence="7">
    <location>
        <begin position="24"/>
        <end position="192"/>
    </location>
</feature>
<keyword evidence="7" id="KW-0732">Signal</keyword>
<dbReference type="OMA" id="REDSKFQ"/>
<dbReference type="Proteomes" id="UP000030669">
    <property type="component" value="Unassembled WGS sequence"/>
</dbReference>
<dbReference type="PANTHER" id="PTHR15549">
    <property type="entry name" value="PAIRED IMMUNOGLOBULIN-LIKE TYPE 2 RECEPTOR"/>
    <property type="match status" value="1"/>
</dbReference>
<keyword evidence="9" id="KW-1185">Reference proteome</keyword>
<sequence>MTVKSTHLFSAALVLSTLPFASCRTTCYYNGYRYVCRRRGLLGGAIAGIVVGIIAFVLICLLLCLLMLRRRRRLRNNTAYVPPAGPAPPMSTYPSGPGYGAGYQPPHGTNGPMMGRDNAAVPPQNPPPPQYTKHDPPAGIPPQNGADGHQNQYQPPAGPPPAAPAPTHGRNGRQKDNFDFIGGFRADGRENV</sequence>
<feature type="signal peptide" evidence="7">
    <location>
        <begin position="1"/>
        <end position="23"/>
    </location>
</feature>